<evidence type="ECO:0000313" key="1">
    <source>
        <dbReference type="EMBL" id="EJW95566.1"/>
    </source>
</evidence>
<sequence length="168" mass="19620">MKKQAIIMSFSGIYEEENFYKNMEADWLDFRQVSGVNGYCCDDAKEEIRRKIQDYDHQGIHFLDSGNYHYLTKFWLEKVKESCSLIVFDHHTDMQESAFFAMLSCGSWIREVLETNSFVQEVCVVGPPKSAVEQCEPELASKVVFLTQEELKAGKMEAWQSFLENREE</sequence>
<dbReference type="InterPro" id="IPR023696">
    <property type="entry name" value="Ureohydrolase_dom_sf"/>
</dbReference>
<gene>
    <name evidence="1" type="ORF">EVA_16327</name>
</gene>
<feature type="non-terminal residue" evidence="1">
    <location>
        <position position="168"/>
    </location>
</feature>
<name>J9FL06_9ZZZZ</name>
<proteinExistence type="predicted"/>
<dbReference type="SUPFAM" id="SSF52768">
    <property type="entry name" value="Arginase/deacetylase"/>
    <property type="match status" value="1"/>
</dbReference>
<dbReference type="AlphaFoldDB" id="J9FL06"/>
<protein>
    <recommendedName>
        <fullName evidence="2">Arginase</fullName>
    </recommendedName>
</protein>
<accession>J9FL06</accession>
<dbReference type="EMBL" id="AMCI01005726">
    <property type="protein sequence ID" value="EJW95566.1"/>
    <property type="molecule type" value="Genomic_DNA"/>
</dbReference>
<dbReference type="Gene3D" id="3.40.800.10">
    <property type="entry name" value="Ureohydrolase domain"/>
    <property type="match status" value="1"/>
</dbReference>
<organism evidence="1">
    <name type="scientific">gut metagenome</name>
    <dbReference type="NCBI Taxonomy" id="749906"/>
    <lineage>
        <taxon>unclassified sequences</taxon>
        <taxon>metagenomes</taxon>
        <taxon>organismal metagenomes</taxon>
    </lineage>
</organism>
<evidence type="ECO:0008006" key="2">
    <source>
        <dbReference type="Google" id="ProtNLM"/>
    </source>
</evidence>
<comment type="caution">
    <text evidence="1">The sequence shown here is derived from an EMBL/GenBank/DDBJ whole genome shotgun (WGS) entry which is preliminary data.</text>
</comment>
<reference evidence="1" key="1">
    <citation type="journal article" date="2012" name="PLoS ONE">
        <title>Gene sets for utilization of primary and secondary nutrition supplies in the distal gut of endangered iberian lynx.</title>
        <authorList>
            <person name="Alcaide M."/>
            <person name="Messina E."/>
            <person name="Richter M."/>
            <person name="Bargiela R."/>
            <person name="Peplies J."/>
            <person name="Huws S.A."/>
            <person name="Newbold C.J."/>
            <person name="Golyshin P.N."/>
            <person name="Simon M.A."/>
            <person name="Lopez G."/>
            <person name="Yakimov M.M."/>
            <person name="Ferrer M."/>
        </authorList>
    </citation>
    <scope>NUCLEOTIDE SEQUENCE</scope>
</reference>